<dbReference type="EMBL" id="BARU01016642">
    <property type="protein sequence ID" value="GAH50851.1"/>
    <property type="molecule type" value="Genomic_DNA"/>
</dbReference>
<feature type="non-terminal residue" evidence="1">
    <location>
        <position position="38"/>
    </location>
</feature>
<proteinExistence type="predicted"/>
<protein>
    <submittedName>
        <fullName evidence="1">Uncharacterized protein</fullName>
    </submittedName>
</protein>
<reference evidence="1" key="1">
    <citation type="journal article" date="2014" name="Front. Microbiol.">
        <title>High frequency of phylogenetically diverse reductive dehalogenase-homologous genes in deep subseafloor sedimentary metagenomes.</title>
        <authorList>
            <person name="Kawai M."/>
            <person name="Futagami T."/>
            <person name="Toyoda A."/>
            <person name="Takaki Y."/>
            <person name="Nishi S."/>
            <person name="Hori S."/>
            <person name="Arai W."/>
            <person name="Tsubouchi T."/>
            <person name="Morono Y."/>
            <person name="Uchiyama I."/>
            <person name="Ito T."/>
            <person name="Fujiyama A."/>
            <person name="Inagaki F."/>
            <person name="Takami H."/>
        </authorList>
    </citation>
    <scope>NUCLEOTIDE SEQUENCE</scope>
    <source>
        <strain evidence="1">Expedition CK06-06</strain>
    </source>
</reference>
<organism evidence="1">
    <name type="scientific">marine sediment metagenome</name>
    <dbReference type="NCBI Taxonomy" id="412755"/>
    <lineage>
        <taxon>unclassified sequences</taxon>
        <taxon>metagenomes</taxon>
        <taxon>ecological metagenomes</taxon>
    </lineage>
</organism>
<dbReference type="AlphaFoldDB" id="X1FYV3"/>
<comment type="caution">
    <text evidence="1">The sequence shown here is derived from an EMBL/GenBank/DDBJ whole genome shotgun (WGS) entry which is preliminary data.</text>
</comment>
<gene>
    <name evidence="1" type="ORF">S03H2_27657</name>
</gene>
<name>X1FYV3_9ZZZZ</name>
<accession>X1FYV3</accession>
<evidence type="ECO:0000313" key="1">
    <source>
        <dbReference type="EMBL" id="GAH50851.1"/>
    </source>
</evidence>
<sequence length="38" mass="4643">MKFILFSEIIFEIPDPIALIECYCYQNDFYSKYDLLED</sequence>